<comment type="caution">
    <text evidence="2">The sequence shown here is derived from an EMBL/GenBank/DDBJ whole genome shotgun (WGS) entry which is preliminary data.</text>
</comment>
<protein>
    <submittedName>
        <fullName evidence="2">Uncharacterized protein</fullName>
    </submittedName>
</protein>
<dbReference type="EMBL" id="JAVFKD010000004">
    <property type="protein sequence ID" value="KAK5996022.1"/>
    <property type="molecule type" value="Genomic_DNA"/>
</dbReference>
<accession>A0ABR0SV86</accession>
<name>A0ABR0SV86_9HYPO</name>
<sequence>MRGGQFVFISIVHRSFDTRPSNSFFFGIPNDNQNVWRQKPNVFSGTQLGTPARRGHRDRQHPQRSLEAGLSTYKGDPHTPPPTVTSTQKDWHLTIENEGKTHLTLWAIFLDKIGVGASNGRGKSRSFDIASLDTECLPQAPSAEEIKLRCSDPMVREYMRLDSILCSPVYMITGLKIAKGFKFEEKRDSSRGFDGGIKAEVVPQAGVEARAGISKRVTKAIGFAMEGDVIFAYQLIRITPKGWGKDKRLEVSEYHHHDAFLADGETEGENEYVIKGGSTLKDPVEVDVNDIAPEDIKELKKAQVADCDEGIVIFKARKEA</sequence>
<reference evidence="2 3" key="1">
    <citation type="submission" date="2024-01" db="EMBL/GenBank/DDBJ databases">
        <title>Complete genome of Cladobotryum mycophilum ATHUM6906.</title>
        <authorList>
            <person name="Christinaki A.C."/>
            <person name="Myridakis A.I."/>
            <person name="Kouvelis V.N."/>
        </authorList>
    </citation>
    <scope>NUCLEOTIDE SEQUENCE [LARGE SCALE GENOMIC DNA]</scope>
    <source>
        <strain evidence="2 3">ATHUM6906</strain>
    </source>
</reference>
<evidence type="ECO:0000256" key="1">
    <source>
        <dbReference type="SAM" id="MobiDB-lite"/>
    </source>
</evidence>
<proteinExistence type="predicted"/>
<gene>
    <name evidence="2" type="ORF">PT974_04445</name>
</gene>
<evidence type="ECO:0000313" key="2">
    <source>
        <dbReference type="EMBL" id="KAK5996022.1"/>
    </source>
</evidence>
<keyword evidence="3" id="KW-1185">Reference proteome</keyword>
<organism evidence="2 3">
    <name type="scientific">Cladobotryum mycophilum</name>
    <dbReference type="NCBI Taxonomy" id="491253"/>
    <lineage>
        <taxon>Eukaryota</taxon>
        <taxon>Fungi</taxon>
        <taxon>Dikarya</taxon>
        <taxon>Ascomycota</taxon>
        <taxon>Pezizomycotina</taxon>
        <taxon>Sordariomycetes</taxon>
        <taxon>Hypocreomycetidae</taxon>
        <taxon>Hypocreales</taxon>
        <taxon>Hypocreaceae</taxon>
        <taxon>Cladobotryum</taxon>
    </lineage>
</organism>
<dbReference type="Proteomes" id="UP001338125">
    <property type="component" value="Unassembled WGS sequence"/>
</dbReference>
<evidence type="ECO:0000313" key="3">
    <source>
        <dbReference type="Proteomes" id="UP001338125"/>
    </source>
</evidence>
<feature type="region of interest" description="Disordered" evidence="1">
    <location>
        <begin position="44"/>
        <end position="87"/>
    </location>
</feature>